<accession>A0A8S3K226</accession>
<protein>
    <submittedName>
        <fullName evidence="1">Uncharacterized protein</fullName>
    </submittedName>
</protein>
<gene>
    <name evidence="1" type="ORF">SMN809_LOCUS83292</name>
</gene>
<comment type="caution">
    <text evidence="1">The sequence shown here is derived from an EMBL/GenBank/DDBJ whole genome shotgun (WGS) entry which is preliminary data.</text>
</comment>
<proteinExistence type="predicted"/>
<evidence type="ECO:0000313" key="1">
    <source>
        <dbReference type="EMBL" id="CAF5223372.1"/>
    </source>
</evidence>
<dbReference type="AlphaFoldDB" id="A0A8S3K226"/>
<sequence length="132" mass="15290">ENIFTDLMKNQILSPIICIRKNRKQTSAKDENTITFTNLFTMFTNLQYLNFNSSSIDPQYISFEILSPIFISSTLLELHVGVASFDDCLYLLDGRFDQLRAFYVNISWIPCSSRLRSNNMVDCFSSKSNLFK</sequence>
<name>A0A8S3K226_9BILA</name>
<dbReference type="Proteomes" id="UP000676336">
    <property type="component" value="Unassembled WGS sequence"/>
</dbReference>
<feature type="non-terminal residue" evidence="1">
    <location>
        <position position="1"/>
    </location>
</feature>
<dbReference type="EMBL" id="CAJOBI010354901">
    <property type="protein sequence ID" value="CAF5223372.1"/>
    <property type="molecule type" value="Genomic_DNA"/>
</dbReference>
<evidence type="ECO:0000313" key="2">
    <source>
        <dbReference type="Proteomes" id="UP000676336"/>
    </source>
</evidence>
<reference evidence="1" key="1">
    <citation type="submission" date="2021-02" db="EMBL/GenBank/DDBJ databases">
        <authorList>
            <person name="Nowell W R."/>
        </authorList>
    </citation>
    <scope>NUCLEOTIDE SEQUENCE</scope>
</reference>
<organism evidence="1 2">
    <name type="scientific">Rotaria magnacalcarata</name>
    <dbReference type="NCBI Taxonomy" id="392030"/>
    <lineage>
        <taxon>Eukaryota</taxon>
        <taxon>Metazoa</taxon>
        <taxon>Spiralia</taxon>
        <taxon>Gnathifera</taxon>
        <taxon>Rotifera</taxon>
        <taxon>Eurotatoria</taxon>
        <taxon>Bdelloidea</taxon>
        <taxon>Philodinida</taxon>
        <taxon>Philodinidae</taxon>
        <taxon>Rotaria</taxon>
    </lineage>
</organism>